<organism evidence="1 2">
    <name type="scientific">Streblomastix strix</name>
    <dbReference type="NCBI Taxonomy" id="222440"/>
    <lineage>
        <taxon>Eukaryota</taxon>
        <taxon>Metamonada</taxon>
        <taxon>Preaxostyla</taxon>
        <taxon>Oxymonadida</taxon>
        <taxon>Streblomastigidae</taxon>
        <taxon>Streblomastix</taxon>
    </lineage>
</organism>
<evidence type="ECO:0000313" key="1">
    <source>
        <dbReference type="EMBL" id="KAA6399834.1"/>
    </source>
</evidence>
<dbReference type="EMBL" id="SNRW01000671">
    <property type="protein sequence ID" value="KAA6399834.1"/>
    <property type="molecule type" value="Genomic_DNA"/>
</dbReference>
<protein>
    <submittedName>
        <fullName evidence="1">Uncharacterized protein</fullName>
    </submittedName>
</protein>
<gene>
    <name evidence="1" type="ORF">EZS28_004639</name>
</gene>
<dbReference type="AlphaFoldDB" id="A0A5J4WXN1"/>
<sequence length="114" mass="13644">MKAFQHTANFFFVYYQSSIQPALKTLQFAIDQCYILFEQSCSITLSSMIMKNLFSRFLDFEAKFGDSKHDYHVKILLSRYAQTEVEDQKKRCEEMGIKYEEEEEDKSYDEQDEQ</sequence>
<accession>A0A5J4WXN1</accession>
<proteinExistence type="predicted"/>
<evidence type="ECO:0000313" key="2">
    <source>
        <dbReference type="Proteomes" id="UP000324800"/>
    </source>
</evidence>
<dbReference type="Proteomes" id="UP000324800">
    <property type="component" value="Unassembled WGS sequence"/>
</dbReference>
<reference evidence="1 2" key="1">
    <citation type="submission" date="2019-03" db="EMBL/GenBank/DDBJ databases">
        <title>Single cell metagenomics reveals metabolic interactions within the superorganism composed of flagellate Streblomastix strix and complex community of Bacteroidetes bacteria on its surface.</title>
        <authorList>
            <person name="Treitli S.C."/>
            <person name="Kolisko M."/>
            <person name="Husnik F."/>
            <person name="Keeling P."/>
            <person name="Hampl V."/>
        </authorList>
    </citation>
    <scope>NUCLEOTIDE SEQUENCE [LARGE SCALE GENOMIC DNA]</scope>
    <source>
        <strain evidence="1">ST1C</strain>
    </source>
</reference>
<dbReference type="OrthoDB" id="412781at2759"/>
<name>A0A5J4WXN1_9EUKA</name>
<comment type="caution">
    <text evidence="1">The sequence shown here is derived from an EMBL/GenBank/DDBJ whole genome shotgun (WGS) entry which is preliminary data.</text>
</comment>